<dbReference type="PANTHER" id="PTHR43547:SF2">
    <property type="entry name" value="HYBRID SIGNAL TRANSDUCTION HISTIDINE KINASE C"/>
    <property type="match status" value="1"/>
</dbReference>
<dbReference type="InterPro" id="IPR003594">
    <property type="entry name" value="HATPase_dom"/>
</dbReference>
<evidence type="ECO:0000256" key="5">
    <source>
        <dbReference type="ARBA" id="ARBA00023012"/>
    </source>
</evidence>
<dbReference type="PANTHER" id="PTHR43547">
    <property type="entry name" value="TWO-COMPONENT HISTIDINE KINASE"/>
    <property type="match status" value="1"/>
</dbReference>
<dbReference type="CDD" id="cd00082">
    <property type="entry name" value="HisKA"/>
    <property type="match status" value="1"/>
</dbReference>
<dbReference type="EMBL" id="CACRST010000011">
    <property type="protein sequence ID" value="VYS99481.1"/>
    <property type="molecule type" value="Genomic_DNA"/>
</dbReference>
<evidence type="ECO:0000256" key="1">
    <source>
        <dbReference type="ARBA" id="ARBA00000085"/>
    </source>
</evidence>
<dbReference type="InterPro" id="IPR005467">
    <property type="entry name" value="His_kinase_dom"/>
</dbReference>
<dbReference type="Pfam" id="PF00512">
    <property type="entry name" value="HisKA"/>
    <property type="match status" value="1"/>
</dbReference>
<dbReference type="GO" id="GO:0000155">
    <property type="term" value="F:phosphorelay sensor kinase activity"/>
    <property type="evidence" value="ECO:0007669"/>
    <property type="project" value="InterPro"/>
</dbReference>
<evidence type="ECO:0000256" key="4">
    <source>
        <dbReference type="ARBA" id="ARBA00022777"/>
    </source>
</evidence>
<dbReference type="EC" id="2.7.13.3" evidence="2"/>
<keyword evidence="4" id="KW-0418">Kinase</keyword>
<dbReference type="InterPro" id="IPR036890">
    <property type="entry name" value="HATPase_C_sf"/>
</dbReference>
<sequence length="225" mass="25084">MQVNLTLEQQKKEFQMTLSKFSHEIRNPIALIQSELQMLAASHPELSEDDDWYSIMENLEHIRDLLDDLSRYNNAERLSPVQTDIAALLRSIACSFRPALDYLGISLKTDIPESLPLLSLDQTKIRQALLNLLRNAQEAVQPSQGVISVSATQIPEGVCISICDNGCGITDEQLKEIFHPFITYKPSGTGLGLPVTKQIIEAHKGRLEVHSTSGLGTEFQVFLRG</sequence>
<comment type="catalytic activity">
    <reaction evidence="1">
        <text>ATP + protein L-histidine = ADP + protein N-phospho-L-histidine.</text>
        <dbReference type="EC" id="2.7.13.3"/>
    </reaction>
</comment>
<dbReference type="AlphaFoldDB" id="A0A6N2T4S5"/>
<evidence type="ECO:0000259" key="6">
    <source>
        <dbReference type="PROSITE" id="PS50109"/>
    </source>
</evidence>
<dbReference type="InterPro" id="IPR004358">
    <property type="entry name" value="Sig_transdc_His_kin-like_C"/>
</dbReference>
<evidence type="ECO:0000256" key="2">
    <source>
        <dbReference type="ARBA" id="ARBA00012438"/>
    </source>
</evidence>
<dbReference type="Gene3D" id="1.10.287.130">
    <property type="match status" value="1"/>
</dbReference>
<keyword evidence="3" id="KW-0597">Phosphoprotein</keyword>
<dbReference type="SUPFAM" id="SSF47384">
    <property type="entry name" value="Homodimeric domain of signal transducing histidine kinase"/>
    <property type="match status" value="1"/>
</dbReference>
<feature type="domain" description="Histidine kinase" evidence="6">
    <location>
        <begin position="20"/>
        <end position="225"/>
    </location>
</feature>
<evidence type="ECO:0000313" key="7">
    <source>
        <dbReference type="EMBL" id="VYS99481.1"/>
    </source>
</evidence>
<accession>A0A6N2T4S5</accession>
<dbReference type="InterPro" id="IPR003661">
    <property type="entry name" value="HisK_dim/P_dom"/>
</dbReference>
<keyword evidence="7" id="KW-0808">Transferase</keyword>
<gene>
    <name evidence="7" type="primary">zraS</name>
    <name evidence="7" type="ORF">BGLFYP119_01399</name>
</gene>
<reference evidence="7" key="1">
    <citation type="submission" date="2019-11" db="EMBL/GenBank/DDBJ databases">
        <authorList>
            <person name="Feng L."/>
        </authorList>
    </citation>
    <scope>NUCLEOTIDE SEQUENCE</scope>
    <source>
        <strain evidence="7">BgluceraseaLFYP119</strain>
    </source>
</reference>
<dbReference type="SUPFAM" id="SSF55874">
    <property type="entry name" value="ATPase domain of HSP90 chaperone/DNA topoisomerase II/histidine kinase"/>
    <property type="match status" value="1"/>
</dbReference>
<keyword evidence="5" id="KW-0902">Two-component regulatory system</keyword>
<dbReference type="PRINTS" id="PR00344">
    <property type="entry name" value="BCTRLSENSOR"/>
</dbReference>
<name>A0A6N2T4S5_9FIRM</name>
<evidence type="ECO:0000256" key="3">
    <source>
        <dbReference type="ARBA" id="ARBA00022553"/>
    </source>
</evidence>
<dbReference type="PROSITE" id="PS50109">
    <property type="entry name" value="HIS_KIN"/>
    <property type="match status" value="1"/>
</dbReference>
<dbReference type="SMART" id="SM00388">
    <property type="entry name" value="HisKA"/>
    <property type="match status" value="1"/>
</dbReference>
<dbReference type="InterPro" id="IPR036097">
    <property type="entry name" value="HisK_dim/P_sf"/>
</dbReference>
<organism evidence="7">
    <name type="scientific">Blautia glucerasea</name>
    <dbReference type="NCBI Taxonomy" id="536633"/>
    <lineage>
        <taxon>Bacteria</taxon>
        <taxon>Bacillati</taxon>
        <taxon>Bacillota</taxon>
        <taxon>Clostridia</taxon>
        <taxon>Lachnospirales</taxon>
        <taxon>Lachnospiraceae</taxon>
        <taxon>Blautia</taxon>
    </lineage>
</organism>
<protein>
    <recommendedName>
        <fullName evidence="2">histidine kinase</fullName>
        <ecNumber evidence="2">2.7.13.3</ecNumber>
    </recommendedName>
</protein>
<dbReference type="Pfam" id="PF02518">
    <property type="entry name" value="HATPase_c"/>
    <property type="match status" value="1"/>
</dbReference>
<proteinExistence type="predicted"/>
<dbReference type="Gene3D" id="3.30.565.10">
    <property type="entry name" value="Histidine kinase-like ATPase, C-terminal domain"/>
    <property type="match status" value="1"/>
</dbReference>
<dbReference type="SMART" id="SM00387">
    <property type="entry name" value="HATPase_c"/>
    <property type="match status" value="1"/>
</dbReference>